<proteinExistence type="predicted"/>
<sequence length="73" mass="7980">MDILRTVFLAHQMLIHVSVNSTTLAAPYDLGEQYLTLPFRVSAAMITQGRTTDKDSFNAAVHGDSSGRCGHFP</sequence>
<gene>
    <name evidence="1" type="ORF">AMATHDRAFT_55405</name>
</gene>
<protein>
    <submittedName>
        <fullName evidence="1">Uncharacterized protein</fullName>
    </submittedName>
</protein>
<keyword evidence="2" id="KW-1185">Reference proteome</keyword>
<reference evidence="1 2" key="1">
    <citation type="submission" date="2014-02" db="EMBL/GenBank/DDBJ databases">
        <title>Transposable element dynamics among asymbiotic and ectomycorrhizal Amanita fungi.</title>
        <authorList>
            <consortium name="DOE Joint Genome Institute"/>
            <person name="Hess J."/>
            <person name="Skrede I."/>
            <person name="Wolfe B."/>
            <person name="LaButti K."/>
            <person name="Ohm R.A."/>
            <person name="Grigoriev I.V."/>
            <person name="Pringle A."/>
        </authorList>
    </citation>
    <scope>NUCLEOTIDE SEQUENCE [LARGE SCALE GENOMIC DNA]</scope>
    <source>
        <strain evidence="1 2">SKay4041</strain>
    </source>
</reference>
<name>A0A2A9NYU3_9AGAR</name>
<accession>A0A2A9NYU3</accession>
<dbReference type="AlphaFoldDB" id="A0A2A9NYU3"/>
<evidence type="ECO:0000313" key="1">
    <source>
        <dbReference type="EMBL" id="PFH53063.1"/>
    </source>
</evidence>
<organism evidence="1 2">
    <name type="scientific">Amanita thiersii Skay4041</name>
    <dbReference type="NCBI Taxonomy" id="703135"/>
    <lineage>
        <taxon>Eukaryota</taxon>
        <taxon>Fungi</taxon>
        <taxon>Dikarya</taxon>
        <taxon>Basidiomycota</taxon>
        <taxon>Agaricomycotina</taxon>
        <taxon>Agaricomycetes</taxon>
        <taxon>Agaricomycetidae</taxon>
        <taxon>Agaricales</taxon>
        <taxon>Pluteineae</taxon>
        <taxon>Amanitaceae</taxon>
        <taxon>Amanita</taxon>
    </lineage>
</organism>
<evidence type="ECO:0000313" key="2">
    <source>
        <dbReference type="Proteomes" id="UP000242287"/>
    </source>
</evidence>
<dbReference type="EMBL" id="KZ301975">
    <property type="protein sequence ID" value="PFH53063.1"/>
    <property type="molecule type" value="Genomic_DNA"/>
</dbReference>
<dbReference type="Proteomes" id="UP000242287">
    <property type="component" value="Unassembled WGS sequence"/>
</dbReference>